<gene>
    <name evidence="2" type="ORF">CI15_22930</name>
</gene>
<proteinExistence type="predicted"/>
<dbReference type="AlphaFoldDB" id="A0A149PJE5"/>
<accession>A0A149PJE5</accession>
<feature type="compositionally biased region" description="Polar residues" evidence="1">
    <location>
        <begin position="28"/>
        <end position="39"/>
    </location>
</feature>
<reference evidence="2 3" key="1">
    <citation type="journal article" date="2015" name="Int. J. Syst. Evol. Microbiol.">
        <title>Burkholderia monticola sp. nov., isolated from mountain soil.</title>
        <authorList>
            <person name="Baek I."/>
            <person name="Seo B."/>
            <person name="Lee I."/>
            <person name="Yi H."/>
            <person name="Chun J."/>
        </authorList>
    </citation>
    <scope>NUCLEOTIDE SEQUENCE [LARGE SCALE GENOMIC DNA]</scope>
    <source>
        <strain evidence="2 3">JC2948</strain>
    </source>
</reference>
<dbReference type="Proteomes" id="UP000075613">
    <property type="component" value="Unassembled WGS sequence"/>
</dbReference>
<evidence type="ECO:0000313" key="3">
    <source>
        <dbReference type="Proteomes" id="UP000075613"/>
    </source>
</evidence>
<name>A0A149PJE5_9BURK</name>
<feature type="region of interest" description="Disordered" evidence="1">
    <location>
        <begin position="1"/>
        <end position="60"/>
    </location>
</feature>
<dbReference type="EMBL" id="LRBG01000035">
    <property type="protein sequence ID" value="KXU85140.1"/>
    <property type="molecule type" value="Genomic_DNA"/>
</dbReference>
<feature type="compositionally biased region" description="Basic and acidic residues" evidence="1">
    <location>
        <begin position="11"/>
        <end position="27"/>
    </location>
</feature>
<evidence type="ECO:0000256" key="1">
    <source>
        <dbReference type="SAM" id="MobiDB-lite"/>
    </source>
</evidence>
<sequence length="81" mass="8864">MKAHSAGARGAMRDEARHQTGESETKQWTRTSGSRSIQSELDDADEDEYEQGGGNGHVQRIAHSITLGEMRLRGEAPIVIT</sequence>
<feature type="compositionally biased region" description="Acidic residues" evidence="1">
    <location>
        <begin position="40"/>
        <end position="50"/>
    </location>
</feature>
<keyword evidence="3" id="KW-1185">Reference proteome</keyword>
<organism evidence="2 3">
    <name type="scientific">Paraburkholderia monticola</name>
    <dbReference type="NCBI Taxonomy" id="1399968"/>
    <lineage>
        <taxon>Bacteria</taxon>
        <taxon>Pseudomonadati</taxon>
        <taxon>Pseudomonadota</taxon>
        <taxon>Betaproteobacteria</taxon>
        <taxon>Burkholderiales</taxon>
        <taxon>Burkholderiaceae</taxon>
        <taxon>Paraburkholderia</taxon>
    </lineage>
</organism>
<comment type="caution">
    <text evidence="2">The sequence shown here is derived from an EMBL/GenBank/DDBJ whole genome shotgun (WGS) entry which is preliminary data.</text>
</comment>
<protein>
    <submittedName>
        <fullName evidence="2">Uncharacterized protein</fullName>
    </submittedName>
</protein>
<evidence type="ECO:0000313" key="2">
    <source>
        <dbReference type="EMBL" id="KXU85140.1"/>
    </source>
</evidence>